<evidence type="ECO:0000313" key="5">
    <source>
        <dbReference type="Proteomes" id="UP000676325"/>
    </source>
</evidence>
<evidence type="ECO:0000313" key="4">
    <source>
        <dbReference type="EMBL" id="MBR7828425.1"/>
    </source>
</evidence>
<keyword evidence="3" id="KW-0949">S-adenosyl-L-methionine</keyword>
<organism evidence="4 5">
    <name type="scientific">Actinospica acidithermotolerans</name>
    <dbReference type="NCBI Taxonomy" id="2828514"/>
    <lineage>
        <taxon>Bacteria</taxon>
        <taxon>Bacillati</taxon>
        <taxon>Actinomycetota</taxon>
        <taxon>Actinomycetes</taxon>
        <taxon>Catenulisporales</taxon>
        <taxon>Actinospicaceae</taxon>
        <taxon>Actinospica</taxon>
    </lineage>
</organism>
<dbReference type="AlphaFoldDB" id="A0A941E8U8"/>
<dbReference type="SUPFAM" id="SSF53335">
    <property type="entry name" value="S-adenosyl-L-methionine-dependent methyltransferases"/>
    <property type="match status" value="1"/>
</dbReference>
<dbReference type="PROSITE" id="PS51608">
    <property type="entry name" value="SAM_MT_UBIE"/>
    <property type="match status" value="1"/>
</dbReference>
<dbReference type="RefSeq" id="WP_212519561.1">
    <property type="nucleotide sequence ID" value="NZ_JAGSOH010000056.1"/>
</dbReference>
<dbReference type="Proteomes" id="UP000676325">
    <property type="component" value="Unassembled WGS sequence"/>
</dbReference>
<keyword evidence="2 4" id="KW-0808">Transferase</keyword>
<dbReference type="PANTHER" id="PTHR43591">
    <property type="entry name" value="METHYLTRANSFERASE"/>
    <property type="match status" value="1"/>
</dbReference>
<dbReference type="GO" id="GO:0032259">
    <property type="term" value="P:methylation"/>
    <property type="evidence" value="ECO:0007669"/>
    <property type="project" value="UniProtKB-KW"/>
</dbReference>
<dbReference type="Pfam" id="PF01209">
    <property type="entry name" value="Ubie_methyltran"/>
    <property type="match status" value="1"/>
</dbReference>
<comment type="caution">
    <text evidence="4">The sequence shown here is derived from an EMBL/GenBank/DDBJ whole genome shotgun (WGS) entry which is preliminary data.</text>
</comment>
<dbReference type="Gene3D" id="3.40.50.150">
    <property type="entry name" value="Vaccinia Virus protein VP39"/>
    <property type="match status" value="1"/>
</dbReference>
<reference evidence="4" key="1">
    <citation type="submission" date="2021-04" db="EMBL/GenBank/DDBJ databases">
        <title>Genome based classification of Actinospica acidithermotolerans sp. nov., an actinobacterium isolated from an Indonesian hot spring.</title>
        <authorList>
            <person name="Kusuma A.B."/>
            <person name="Putra K.E."/>
            <person name="Nafisah S."/>
            <person name="Loh J."/>
            <person name="Nouioui I."/>
            <person name="Goodfellow M."/>
        </authorList>
    </citation>
    <scope>NUCLEOTIDE SEQUENCE</scope>
    <source>
        <strain evidence="4">MGRD01-02</strain>
    </source>
</reference>
<dbReference type="GO" id="GO:0008168">
    <property type="term" value="F:methyltransferase activity"/>
    <property type="evidence" value="ECO:0007669"/>
    <property type="project" value="UniProtKB-KW"/>
</dbReference>
<protein>
    <submittedName>
        <fullName evidence="4">Class I SAM-dependent methyltransferase</fullName>
        <ecNumber evidence="4">2.1.1.-</ecNumber>
    </submittedName>
</protein>
<dbReference type="InterPro" id="IPR004033">
    <property type="entry name" value="UbiE/COQ5_MeTrFase"/>
</dbReference>
<evidence type="ECO:0000256" key="2">
    <source>
        <dbReference type="ARBA" id="ARBA00022679"/>
    </source>
</evidence>
<accession>A0A941E8U8</accession>
<keyword evidence="1 4" id="KW-0489">Methyltransferase</keyword>
<keyword evidence="5" id="KW-1185">Reference proteome</keyword>
<dbReference type="EMBL" id="JAGSOH010000056">
    <property type="protein sequence ID" value="MBR7828425.1"/>
    <property type="molecule type" value="Genomic_DNA"/>
</dbReference>
<sequence>MPNPVEVDAKELFSGLPQRYDLLAEILSFGQNRRWRHTMVDAALRIAPDARRVLDVATGTAGVALRWTDRAPVEVTGVDLTERMLLRGRENVARNRRGDRIRLLLGRAEALPFPDATFDAVTFTYLLRYVDDPAATLVELARVLKPGGALASLEFAVPGNPAWHAAWYGYTRAVLPAAGMLTGGREWANVGSFLGPSISGHYAAHPVESIVGYWRAAGIEGVRARRMSLGGGLVMWGRKADG</sequence>
<name>A0A941E8U8_9ACTN</name>
<evidence type="ECO:0000256" key="3">
    <source>
        <dbReference type="ARBA" id="ARBA00022691"/>
    </source>
</evidence>
<dbReference type="PANTHER" id="PTHR43591:SF24">
    <property type="entry name" value="2-METHOXY-6-POLYPRENYL-1,4-BENZOQUINOL METHYLASE, MITOCHONDRIAL"/>
    <property type="match status" value="1"/>
</dbReference>
<dbReference type="CDD" id="cd02440">
    <property type="entry name" value="AdoMet_MTases"/>
    <property type="match status" value="1"/>
</dbReference>
<dbReference type="EC" id="2.1.1.-" evidence="4"/>
<dbReference type="InterPro" id="IPR029063">
    <property type="entry name" value="SAM-dependent_MTases_sf"/>
</dbReference>
<evidence type="ECO:0000256" key="1">
    <source>
        <dbReference type="ARBA" id="ARBA00022603"/>
    </source>
</evidence>
<proteinExistence type="predicted"/>
<gene>
    <name evidence="4" type="ORF">KDK95_19090</name>
</gene>